<keyword evidence="9" id="KW-1185">Reference proteome</keyword>
<comment type="subcellular location">
    <subcellularLocation>
        <location evidence="1">Virion</location>
    </subcellularLocation>
</comment>
<accession>A0A8S5L5L8</accession>
<dbReference type="RefSeq" id="YP_010769012.1">
    <property type="nucleotide sequence ID" value="NC_073853.1"/>
</dbReference>
<dbReference type="Proteomes" id="UP000679625">
    <property type="component" value="Segment"/>
</dbReference>
<dbReference type="GeneID" id="80397909"/>
<dbReference type="GO" id="GO:0039666">
    <property type="term" value="P:virion attachment to host cell pilus"/>
    <property type="evidence" value="ECO:0007669"/>
    <property type="project" value="UniProtKB-KW"/>
</dbReference>
<keyword evidence="3" id="KW-1161">Viral attachment to host cell</keyword>
<keyword evidence="5" id="KW-1175">Viral attachment to host cell pilus</keyword>
<evidence type="ECO:0000256" key="1">
    <source>
        <dbReference type="ARBA" id="ARBA00004328"/>
    </source>
</evidence>
<comment type="similarity">
    <text evidence="7">Belongs to the Leviviricetes maturation protein family.</text>
</comment>
<evidence type="ECO:0000256" key="4">
    <source>
        <dbReference type="ARBA" id="ARBA00022844"/>
    </source>
</evidence>
<protein>
    <submittedName>
        <fullName evidence="8">Maturation protein</fullName>
    </submittedName>
</protein>
<sequence>MSLGGTITVPVMPLTDTTNWLLVSSTEKLLSTFTAKALPASAVTPAEKQAYWQKGFALESETITENTPPGGVIYSVGGSKPLPKSFGKRWKERHKSGEILLTDWHAFETRYARNGIPVMVHTPNTRQEFKGYWFYDFDFNVLAGSALTQAIRAGKSFFSIYLSYRFQRVGDYTYISSATVTDQDLASILEPPMVIDDAVVTAALAEANNGYFDVLTELAELPETLKWAYDLINQAKQATIAAKKREIKLHRNFRKKLMTAAEFASALSSVWLQYRYAIKPLAYSLADIQTVLMFYEHLFKTSRGYERFDDEWVSSIKSKAQAFGLEVDYSLNESKFRVFIKRRYNAASILQDRLRNFSVNPFATAWELVPLSFVVDWFVNIGDVLAAGTSLVAYAQESATASWKSAGEFTFRDPNNPGPTIDVSYNSYKRQIINPSAHIELNWEPYVDLVRQLDAIALAWTFSKDEWTKILLKK</sequence>
<evidence type="ECO:0000313" key="9">
    <source>
        <dbReference type="Proteomes" id="UP000679625"/>
    </source>
</evidence>
<proteinExistence type="inferred from homology"/>
<keyword evidence="6" id="KW-1160">Virus entry into host cell</keyword>
<evidence type="ECO:0000256" key="3">
    <source>
        <dbReference type="ARBA" id="ARBA00022804"/>
    </source>
</evidence>
<organism evidence="8 9">
    <name type="scientific">ssRNA phage SRR5995670_1</name>
    <dbReference type="NCBI Taxonomy" id="2786478"/>
    <lineage>
        <taxon>Viruses</taxon>
        <taxon>Riboviria</taxon>
        <taxon>Orthornavirae</taxon>
        <taxon>Lenarviricota</taxon>
        <taxon>Leviviricetes</taxon>
        <taxon>Norzivirales</taxon>
        <taxon>Duinviridae</taxon>
        <taxon>Beshanovirus</taxon>
        <taxon>Beshanovirus aquicola</taxon>
    </lineage>
</organism>
<evidence type="ECO:0000256" key="5">
    <source>
        <dbReference type="ARBA" id="ARBA00023104"/>
    </source>
</evidence>
<dbReference type="KEGG" id="vg:80397909"/>
<evidence type="ECO:0000313" key="8">
    <source>
        <dbReference type="EMBL" id="DAD52828.1"/>
    </source>
</evidence>
<evidence type="ECO:0000256" key="7">
    <source>
        <dbReference type="ARBA" id="ARBA00035110"/>
    </source>
</evidence>
<dbReference type="InterPro" id="IPR005563">
    <property type="entry name" value="A_protein"/>
</dbReference>
<dbReference type="EMBL" id="BK014219">
    <property type="protein sequence ID" value="DAD52828.1"/>
    <property type="molecule type" value="Genomic_RNA"/>
</dbReference>
<dbReference type="GO" id="GO:0044423">
    <property type="term" value="C:virion component"/>
    <property type="evidence" value="ECO:0007669"/>
    <property type="project" value="UniProtKB-KW"/>
</dbReference>
<evidence type="ECO:0000256" key="2">
    <source>
        <dbReference type="ARBA" id="ARBA00022581"/>
    </source>
</evidence>
<evidence type="ECO:0000256" key="6">
    <source>
        <dbReference type="ARBA" id="ARBA00023296"/>
    </source>
</evidence>
<keyword evidence="4" id="KW-0946">Virion</keyword>
<gene>
    <name evidence="8" type="primary">SRR5995670_1_1</name>
</gene>
<reference evidence="8" key="1">
    <citation type="submission" date="2020-09" db="EMBL/GenBank/DDBJ databases">
        <title>Leviviricetes taxonomy.</title>
        <authorList>
            <person name="Stockdale S.R."/>
            <person name="Callanan J."/>
            <person name="Adriaenssens E.M."/>
            <person name="Kuhn J.H."/>
            <person name="Rumnieks J."/>
            <person name="Shkoporov A."/>
            <person name="Draper L.A."/>
            <person name="Ross P."/>
            <person name="Hill C."/>
        </authorList>
    </citation>
    <scope>NUCLEOTIDE SEQUENCE</scope>
</reference>
<dbReference type="Pfam" id="PF03863">
    <property type="entry name" value="Phage_mat-A"/>
    <property type="match status" value="1"/>
</dbReference>
<name>A0A8S5L5L8_9VIRU</name>
<keyword evidence="2" id="KW-0945">Host-virus interaction</keyword>